<gene>
    <name evidence="2" type="ORF">JX265_013163</name>
</gene>
<organism evidence="2 3">
    <name type="scientific">Neoarthrinium moseri</name>
    <dbReference type="NCBI Taxonomy" id="1658444"/>
    <lineage>
        <taxon>Eukaryota</taxon>
        <taxon>Fungi</taxon>
        <taxon>Dikarya</taxon>
        <taxon>Ascomycota</taxon>
        <taxon>Pezizomycotina</taxon>
        <taxon>Sordariomycetes</taxon>
        <taxon>Xylariomycetidae</taxon>
        <taxon>Amphisphaeriales</taxon>
        <taxon>Apiosporaceae</taxon>
        <taxon>Neoarthrinium</taxon>
    </lineage>
</organism>
<dbReference type="EMBL" id="JAFIMR010000064">
    <property type="protein sequence ID" value="KAI1851806.1"/>
    <property type="molecule type" value="Genomic_DNA"/>
</dbReference>
<evidence type="ECO:0000313" key="3">
    <source>
        <dbReference type="Proteomes" id="UP000829685"/>
    </source>
</evidence>
<evidence type="ECO:0000313" key="2">
    <source>
        <dbReference type="EMBL" id="KAI1851806.1"/>
    </source>
</evidence>
<name>A0A9P9W974_9PEZI</name>
<comment type="caution">
    <text evidence="2">The sequence shown here is derived from an EMBL/GenBank/DDBJ whole genome shotgun (WGS) entry which is preliminary data.</text>
</comment>
<evidence type="ECO:0000256" key="1">
    <source>
        <dbReference type="SAM" id="MobiDB-lite"/>
    </source>
</evidence>
<dbReference type="Proteomes" id="UP000829685">
    <property type="component" value="Unassembled WGS sequence"/>
</dbReference>
<feature type="compositionally biased region" description="Basic and acidic residues" evidence="1">
    <location>
        <begin position="32"/>
        <end position="51"/>
    </location>
</feature>
<sequence>MPAHNPASLSEDLTVNTTNDSTKDVTNAPTDKANDGSTIHDTDDSSGMRKRMRSDEFIERVRKRMWKELDDDADVPNLEYTEQNPIQRSRSRVREHMERASALFFVELAPSSTARGARCQFVDCDKRIKEGDYRIAVVPGMNNVYQSPGNCFEKLVDFWKIEYIKRLQALTRATVFARGLKLSSMTCGNHLLDGGAERLVLYWIDSMRRLIAQRDGTEQTLMDPKLRDLLNRAGSASFKHEKPDGMTDFEYFKLFGLLATIESDGIEDKEEWNLIDQFVPLSFDKLEDLNETDSLSSMLRTWNLAQVLVCTEEGRLTDGGKRLRAEVDEKAARAIRRLGSIPMPDFQSALFDRYYSRR</sequence>
<reference evidence="2" key="1">
    <citation type="submission" date="2021-03" db="EMBL/GenBank/DDBJ databases">
        <title>Revisited historic fungal species revealed as producer of novel bioactive compounds through whole genome sequencing and comparative genomics.</title>
        <authorList>
            <person name="Vignolle G.A."/>
            <person name="Hochenegger N."/>
            <person name="Mach R.L."/>
            <person name="Mach-Aigner A.R."/>
            <person name="Javad Rahimi M."/>
            <person name="Salim K.A."/>
            <person name="Chan C.M."/>
            <person name="Lim L.B.L."/>
            <person name="Cai F."/>
            <person name="Druzhinina I.S."/>
            <person name="U'Ren J.M."/>
            <person name="Derntl C."/>
        </authorList>
    </citation>
    <scope>NUCLEOTIDE SEQUENCE</scope>
    <source>
        <strain evidence="2">TUCIM 5799</strain>
    </source>
</reference>
<accession>A0A9P9W974</accession>
<feature type="region of interest" description="Disordered" evidence="1">
    <location>
        <begin position="1"/>
        <end position="51"/>
    </location>
</feature>
<dbReference type="AlphaFoldDB" id="A0A9P9W974"/>
<protein>
    <submittedName>
        <fullName evidence="2">Uncharacterized protein</fullName>
    </submittedName>
</protein>
<feature type="compositionally biased region" description="Polar residues" evidence="1">
    <location>
        <begin position="7"/>
        <end position="31"/>
    </location>
</feature>
<keyword evidence="3" id="KW-1185">Reference proteome</keyword>
<proteinExistence type="predicted"/>